<name>A0A260YNU1_CAERE</name>
<gene>
    <name evidence="1" type="ORF">FL82_12571</name>
</gene>
<proteinExistence type="predicted"/>
<feature type="non-terminal residue" evidence="1">
    <location>
        <position position="1"/>
    </location>
</feature>
<accession>A0A260YNU1</accession>
<dbReference type="OMA" id="NECGCAR"/>
<sequence>MSAFSLLVILPMIFASQYCKDSEMTECGCIKRPTFEANWLQTQHPDVAELYKNAEFAAPTVTYPECTSINVACPDGFIVCSYEIATNKIVINAKQFPTPMEQTDLICDGGVWTNEGAGSQTQDNMVKNFLGCIKQ</sequence>
<dbReference type="eggNOG" id="ENOG502TJ12">
    <property type="taxonomic scope" value="Eukaryota"/>
</dbReference>
<comment type="caution">
    <text evidence="1">The sequence shown here is derived from an EMBL/GenBank/DDBJ whole genome shotgun (WGS) entry which is preliminary data.</text>
</comment>
<dbReference type="HOGENOM" id="CLU_1887597_0_0_1"/>
<dbReference type="CTD" id="9816107"/>
<dbReference type="Proteomes" id="UP000216624">
    <property type="component" value="Unassembled WGS sequence"/>
</dbReference>
<dbReference type="EMBL" id="NMWX01000912">
    <property type="protein sequence ID" value="OZF75058.1"/>
    <property type="molecule type" value="Genomic_DNA"/>
</dbReference>
<organism evidence="1 2">
    <name type="scientific">Caenorhabditis remanei</name>
    <name type="common">Caenorhabditis vulgaris</name>
    <dbReference type="NCBI Taxonomy" id="31234"/>
    <lineage>
        <taxon>Eukaryota</taxon>
        <taxon>Metazoa</taxon>
        <taxon>Ecdysozoa</taxon>
        <taxon>Nematoda</taxon>
        <taxon>Chromadorea</taxon>
        <taxon>Rhabditida</taxon>
        <taxon>Rhabditina</taxon>
        <taxon>Rhabditomorpha</taxon>
        <taxon>Rhabditoidea</taxon>
        <taxon>Rhabditidae</taxon>
        <taxon>Peloderinae</taxon>
        <taxon>Caenorhabditis</taxon>
    </lineage>
</organism>
<evidence type="ECO:0000313" key="2">
    <source>
        <dbReference type="Proteomes" id="UP000216624"/>
    </source>
</evidence>
<keyword evidence="2" id="KW-1185">Reference proteome</keyword>
<dbReference type="OrthoDB" id="5808044at2759"/>
<protein>
    <submittedName>
        <fullName evidence="1">Uncharacterized protein</fullName>
    </submittedName>
</protein>
<dbReference type="KEGG" id="crq:GCK72_002027"/>
<reference evidence="1" key="1">
    <citation type="submission" date="2017-08" db="EMBL/GenBank/DDBJ databases">
        <authorList>
            <person name="de Groot N.N."/>
        </authorList>
    </citation>
    <scope>NUCLEOTIDE SEQUENCE [LARGE SCALE GENOMIC DNA]</scope>
    <source>
        <strain evidence="1">PX439</strain>
    </source>
</reference>
<evidence type="ECO:0000313" key="1">
    <source>
        <dbReference type="EMBL" id="OZF75058.1"/>
    </source>
</evidence>